<dbReference type="RefSeq" id="WP_230436363.1">
    <property type="nucleotide sequence ID" value="NZ_CP087715.1"/>
</dbReference>
<name>A0ABW3U4U8_9GAMM</name>
<gene>
    <name evidence="1" type="ORF">ACFQ2X_04545</name>
</gene>
<organism evidence="1 2">
    <name type="scientific">Microbulbifer celer</name>
    <dbReference type="NCBI Taxonomy" id="435905"/>
    <lineage>
        <taxon>Bacteria</taxon>
        <taxon>Pseudomonadati</taxon>
        <taxon>Pseudomonadota</taxon>
        <taxon>Gammaproteobacteria</taxon>
        <taxon>Cellvibrionales</taxon>
        <taxon>Microbulbiferaceae</taxon>
        <taxon>Microbulbifer</taxon>
    </lineage>
</organism>
<dbReference type="EMBL" id="JBHTLR010000005">
    <property type="protein sequence ID" value="MFD1215858.1"/>
    <property type="molecule type" value="Genomic_DNA"/>
</dbReference>
<sequence length="250" mass="27134">MNKQLILTLVGAIGIVLALVLGSSVSAQQIVSVDPGDAWLDASEGYQEKVTWRVASHGGAASPRGVFVNLDNSQELAVVDRILEFSGNRGEVTETVQISAQQVHQWHAQGVRRVGYRRVFAGAAGSLSNHILFDLDASGRLAQVQASPEQQTVSGKSRQMMLAWNLNSDLGSISAHSESGQFMVGDRVVYEVLEPLSAEGDSRLNETVTLPPGLINELVANGIYQVRYTRTFVDDKDTRRSASMNIRLTQ</sequence>
<comment type="caution">
    <text evidence="1">The sequence shown here is derived from an EMBL/GenBank/DDBJ whole genome shotgun (WGS) entry which is preliminary data.</text>
</comment>
<reference evidence="2" key="1">
    <citation type="journal article" date="2019" name="Int. J. Syst. Evol. Microbiol.">
        <title>The Global Catalogue of Microorganisms (GCM) 10K type strain sequencing project: providing services to taxonomists for standard genome sequencing and annotation.</title>
        <authorList>
            <consortium name="The Broad Institute Genomics Platform"/>
            <consortium name="The Broad Institute Genome Sequencing Center for Infectious Disease"/>
            <person name="Wu L."/>
            <person name="Ma J."/>
        </authorList>
    </citation>
    <scope>NUCLEOTIDE SEQUENCE [LARGE SCALE GENOMIC DNA]</scope>
    <source>
        <strain evidence="2">CCUG 54356</strain>
    </source>
</reference>
<accession>A0ABW3U4U8</accession>
<evidence type="ECO:0000313" key="1">
    <source>
        <dbReference type="EMBL" id="MFD1215858.1"/>
    </source>
</evidence>
<proteinExistence type="predicted"/>
<dbReference type="Proteomes" id="UP001597264">
    <property type="component" value="Unassembled WGS sequence"/>
</dbReference>
<evidence type="ECO:0000313" key="2">
    <source>
        <dbReference type="Proteomes" id="UP001597264"/>
    </source>
</evidence>
<keyword evidence="2" id="KW-1185">Reference proteome</keyword>
<protein>
    <submittedName>
        <fullName evidence="1">Uncharacterized protein</fullName>
    </submittedName>
</protein>